<evidence type="ECO:0000313" key="3">
    <source>
        <dbReference type="EnsemblMetazoa" id="XP_050514951.1"/>
    </source>
</evidence>
<keyword evidence="4" id="KW-1185">Reference proteome</keyword>
<keyword evidence="1" id="KW-0479">Metal-binding</keyword>
<evidence type="ECO:0000313" key="4">
    <source>
        <dbReference type="Proteomes" id="UP001652700"/>
    </source>
</evidence>
<dbReference type="PANTHER" id="PTHR33936">
    <property type="entry name" value="PROTEIN CBG17840"/>
    <property type="match status" value="1"/>
</dbReference>
<accession>A0ABM5KXN0</accession>
<dbReference type="RefSeq" id="XP_050502162.1">
    <property type="nucleotide sequence ID" value="XM_050646205.1"/>
</dbReference>
<name>A0ABM5KXN0_DIAVI</name>
<dbReference type="EnsemblMetazoa" id="XM_050646205.1">
    <property type="protein sequence ID" value="XP_050502162.1"/>
    <property type="gene ID" value="LOC126881736"/>
</dbReference>
<protein>
    <recommendedName>
        <fullName evidence="2">C2H2-type domain-containing protein</fullName>
    </recommendedName>
</protein>
<proteinExistence type="predicted"/>
<dbReference type="GeneID" id="126881736"/>
<dbReference type="PANTHER" id="PTHR33936:SF24">
    <property type="entry name" value="C2H2-TYPE DOMAIN-CONTAINING PROTEIN"/>
    <property type="match status" value="1"/>
</dbReference>
<dbReference type="Pfam" id="PF13912">
    <property type="entry name" value="zf-C2H2_6"/>
    <property type="match status" value="2"/>
</dbReference>
<dbReference type="InterPro" id="IPR052797">
    <property type="entry name" value="RegFact_GeneExpr_CellDeath"/>
</dbReference>
<dbReference type="Gene3D" id="3.30.160.60">
    <property type="entry name" value="Classic Zinc Finger"/>
    <property type="match status" value="2"/>
</dbReference>
<dbReference type="EnsemblMetazoa" id="XM_050658994.1">
    <property type="protein sequence ID" value="XP_050514951.1"/>
    <property type="gene ID" value="LOC126890144"/>
</dbReference>
<keyword evidence="1" id="KW-0863">Zinc-finger</keyword>
<feature type="domain" description="C2H2-type" evidence="2">
    <location>
        <begin position="80"/>
        <end position="104"/>
    </location>
</feature>
<dbReference type="RefSeq" id="XP_050514951.1">
    <property type="nucleotide sequence ID" value="XM_050658994.1"/>
</dbReference>
<organism evidence="3 4">
    <name type="scientific">Diabrotica virgifera virgifera</name>
    <name type="common">western corn rootworm</name>
    <dbReference type="NCBI Taxonomy" id="50390"/>
    <lineage>
        <taxon>Eukaryota</taxon>
        <taxon>Metazoa</taxon>
        <taxon>Ecdysozoa</taxon>
        <taxon>Arthropoda</taxon>
        <taxon>Hexapoda</taxon>
        <taxon>Insecta</taxon>
        <taxon>Pterygota</taxon>
        <taxon>Neoptera</taxon>
        <taxon>Endopterygota</taxon>
        <taxon>Coleoptera</taxon>
        <taxon>Polyphaga</taxon>
        <taxon>Cucujiformia</taxon>
        <taxon>Chrysomeloidea</taxon>
        <taxon>Chrysomelidae</taxon>
        <taxon>Galerucinae</taxon>
        <taxon>Diabroticina</taxon>
        <taxon>Diabroticites</taxon>
        <taxon>Diabrotica</taxon>
    </lineage>
</organism>
<dbReference type="InterPro" id="IPR013087">
    <property type="entry name" value="Znf_C2H2_type"/>
</dbReference>
<feature type="domain" description="C2H2-type" evidence="2">
    <location>
        <begin position="2"/>
        <end position="30"/>
    </location>
</feature>
<evidence type="ECO:0000256" key="1">
    <source>
        <dbReference type="PROSITE-ProRule" id="PRU00042"/>
    </source>
</evidence>
<dbReference type="Proteomes" id="UP001652700">
    <property type="component" value="Unplaced"/>
</dbReference>
<evidence type="ECO:0000259" key="2">
    <source>
        <dbReference type="PROSITE" id="PS50157"/>
    </source>
</evidence>
<dbReference type="PROSITE" id="PS00028">
    <property type="entry name" value="ZINC_FINGER_C2H2_1"/>
    <property type="match status" value="3"/>
</dbReference>
<feature type="domain" description="C2H2-type" evidence="2">
    <location>
        <begin position="43"/>
        <end position="71"/>
    </location>
</feature>
<keyword evidence="1" id="KW-0862">Zinc</keyword>
<dbReference type="GeneID" id="126890144"/>
<dbReference type="SMART" id="SM00355">
    <property type="entry name" value="ZnF_C2H2"/>
    <property type="match status" value="4"/>
</dbReference>
<reference evidence="3" key="1">
    <citation type="submission" date="2025-05" db="UniProtKB">
        <authorList>
            <consortium name="EnsemblMetazoa"/>
        </authorList>
    </citation>
    <scope>IDENTIFICATION</scope>
</reference>
<dbReference type="PROSITE" id="PS50157">
    <property type="entry name" value="ZINC_FINGER_C2H2_2"/>
    <property type="match status" value="3"/>
</dbReference>
<sequence>MVHCAECKVNFSKTSNLRAHVNRKHPEKIDVLAPKVKGEHGTFVCEECRATFVKLGSLRTHIQQKHAEKFQELVPAKKKFHCKQCNEEFDMLKKLIMHRRSQHAVINKELKCPLCPFTGPTSKHLISHYQTGHSLTVASETLFFQTFEEFQVWKMATERQTFSSFVNMHGFKKGVNCKKIKYTCHRSGNIRTRGQHIRSLKTRGSNKINGYCPAEMCVTLEDTKCAVQFCNTHVGHKLKEDMGHLFLSTSDRQHIASKIAAKIPLQSILDEVRDSVTNCKLERTHLLTKKDLYNIERAFNLNRSAIRHANDAISVDAWVNELKVSGSILFYKPQGCLSNEYPQLKQEDFVLMIMTEGQKELLLRFGDDCICMDGTHGLNGYGFELHTILVLDDLREGYPSAFLISSRNDAELMKIFFLHVEEQIGKKIKPRVFMSDMAEAYYNAWLQVMHPAEFRLYCSWHVDRAWRKNLEKVVNKEKKILIYQMLRMLLQERDIETFNTLTQKFLEFCQGSPESVEFANYFQQHYVNKAEHWAYCFRLYSGLNTNMHIERMHRTIKHLYLNGKYVKRLDKAISAILKFVRDKIFERLIVVHKGKVCTKLSELRQRHKTSEMLDISKVEAIDDGWLVPSASRNEMYVVQEIQSECTCKLECSECGVCIHRYACTCVDCSIKWNMCKHVHLVCKFIQQNSTSICKEVLSDNMISDVNEVDKAEETANLVMALSTKKKESQIVFEEQKKLVQTIQELIFNTQTLEEIEAIKTIVAPIQPTLEAIRNNQAQRKSFPLPMIAPSNKNIEPQRRLFKTKKAPKTKKTLSVPSVDEMDTLARQLIHPN</sequence>